<dbReference type="SMART" id="SM00146">
    <property type="entry name" value="PI3Kc"/>
    <property type="match status" value="1"/>
</dbReference>
<dbReference type="Gene3D" id="1.10.1070.11">
    <property type="entry name" value="Phosphatidylinositol 3-/4-kinase, catalytic domain"/>
    <property type="match status" value="1"/>
</dbReference>
<keyword evidence="8" id="KW-0866">Nonsense-mediated mRNA decay</keyword>
<evidence type="ECO:0000256" key="12">
    <source>
        <dbReference type="SAM" id="MobiDB-lite"/>
    </source>
</evidence>
<evidence type="ECO:0000256" key="8">
    <source>
        <dbReference type="ARBA" id="ARBA00023161"/>
    </source>
</evidence>
<dbReference type="GO" id="GO:0004674">
    <property type="term" value="F:protein serine/threonine kinase activity"/>
    <property type="evidence" value="ECO:0007669"/>
    <property type="project" value="UniProtKB-KW"/>
</dbReference>
<feature type="region of interest" description="Disordered" evidence="12">
    <location>
        <begin position="1"/>
        <end position="124"/>
    </location>
</feature>
<dbReference type="PANTHER" id="PTHR11139:SF71">
    <property type="entry name" value="SERINE_THREONINE-PROTEIN KINASE SMG1"/>
    <property type="match status" value="1"/>
</dbReference>
<evidence type="ECO:0000256" key="11">
    <source>
        <dbReference type="SAM" id="Coils"/>
    </source>
</evidence>
<keyword evidence="6 13" id="KW-0418">Kinase</keyword>
<dbReference type="SUPFAM" id="SSF56112">
    <property type="entry name" value="Protein kinase-like (PK-like)"/>
    <property type="match status" value="1"/>
</dbReference>
<comment type="catalytic activity">
    <reaction evidence="10">
        <text>L-seryl-[protein] + ATP = O-phospho-L-seryl-[protein] + ADP + H(+)</text>
        <dbReference type="Rhea" id="RHEA:17989"/>
        <dbReference type="Rhea" id="RHEA-COMP:9863"/>
        <dbReference type="Rhea" id="RHEA-COMP:11604"/>
        <dbReference type="ChEBI" id="CHEBI:15378"/>
        <dbReference type="ChEBI" id="CHEBI:29999"/>
        <dbReference type="ChEBI" id="CHEBI:30616"/>
        <dbReference type="ChEBI" id="CHEBI:83421"/>
        <dbReference type="ChEBI" id="CHEBI:456216"/>
        <dbReference type="EC" id="2.7.11.1"/>
    </reaction>
</comment>
<dbReference type="InterPro" id="IPR000403">
    <property type="entry name" value="PI3/4_kinase_cat_dom"/>
</dbReference>
<dbReference type="Pfam" id="PF15785">
    <property type="entry name" value="SMG1"/>
    <property type="match status" value="1"/>
</dbReference>
<dbReference type="InterPro" id="IPR036940">
    <property type="entry name" value="PI3/4_kinase_cat_sf"/>
</dbReference>
<evidence type="ECO:0000256" key="7">
    <source>
        <dbReference type="ARBA" id="ARBA00022840"/>
    </source>
</evidence>
<protein>
    <recommendedName>
        <fullName evidence="2">non-specific serine/threonine protein kinase</fullName>
        <ecNumber evidence="2">2.7.11.1</ecNumber>
    </recommendedName>
</protein>
<dbReference type="PROSITE" id="PS50290">
    <property type="entry name" value="PI3_4_KINASE_3"/>
    <property type="match status" value="1"/>
</dbReference>
<evidence type="ECO:0000256" key="1">
    <source>
        <dbReference type="ARBA" id="ARBA00011031"/>
    </source>
</evidence>
<evidence type="ECO:0000256" key="2">
    <source>
        <dbReference type="ARBA" id="ARBA00012513"/>
    </source>
</evidence>
<reference evidence="13" key="1">
    <citation type="journal article" date="2012" name="Nature">
        <title>The oyster genome reveals stress adaptation and complexity of shell formation.</title>
        <authorList>
            <person name="Zhang G."/>
            <person name="Fang X."/>
            <person name="Guo X."/>
            <person name="Li L."/>
            <person name="Luo R."/>
            <person name="Xu F."/>
            <person name="Yang P."/>
            <person name="Zhang L."/>
            <person name="Wang X."/>
            <person name="Qi H."/>
            <person name="Xiong Z."/>
            <person name="Que H."/>
            <person name="Xie Y."/>
            <person name="Holland P.W."/>
            <person name="Paps J."/>
            <person name="Zhu Y."/>
            <person name="Wu F."/>
            <person name="Chen Y."/>
            <person name="Wang J."/>
            <person name="Peng C."/>
            <person name="Meng J."/>
            <person name="Yang L."/>
            <person name="Liu J."/>
            <person name="Wen B."/>
            <person name="Zhang N."/>
            <person name="Huang Z."/>
            <person name="Zhu Q."/>
            <person name="Feng Y."/>
            <person name="Mount A."/>
            <person name="Hedgecock D."/>
            <person name="Xu Z."/>
            <person name="Liu Y."/>
            <person name="Domazet-Loso T."/>
            <person name="Du Y."/>
            <person name="Sun X."/>
            <person name="Zhang S."/>
            <person name="Liu B."/>
            <person name="Cheng P."/>
            <person name="Jiang X."/>
            <person name="Li J."/>
            <person name="Fan D."/>
            <person name="Wang W."/>
            <person name="Fu W."/>
            <person name="Wang T."/>
            <person name="Wang B."/>
            <person name="Zhang J."/>
            <person name="Peng Z."/>
            <person name="Li Y."/>
            <person name="Li N."/>
            <person name="Wang J."/>
            <person name="Chen M."/>
            <person name="He Y."/>
            <person name="Tan F."/>
            <person name="Song X."/>
            <person name="Zheng Q."/>
            <person name="Huang R."/>
            <person name="Yang H."/>
            <person name="Du X."/>
            <person name="Chen L."/>
            <person name="Yang M."/>
            <person name="Gaffney P.M."/>
            <person name="Wang S."/>
            <person name="Luo L."/>
            <person name="She Z."/>
            <person name="Ming Y."/>
            <person name="Huang W."/>
            <person name="Zhang S."/>
            <person name="Huang B."/>
            <person name="Zhang Y."/>
            <person name="Qu T."/>
            <person name="Ni P."/>
            <person name="Miao G."/>
            <person name="Wang J."/>
            <person name="Wang Q."/>
            <person name="Steinberg C.E."/>
            <person name="Wang H."/>
            <person name="Li N."/>
            <person name="Qian L."/>
            <person name="Zhang G."/>
            <person name="Li Y."/>
            <person name="Yang H."/>
            <person name="Liu X."/>
            <person name="Wang J."/>
            <person name="Yin Y."/>
            <person name="Wang J."/>
        </authorList>
    </citation>
    <scope>NUCLEOTIDE SEQUENCE [LARGE SCALE GENOMIC DNA]</scope>
    <source>
        <strain evidence="13">05x7-T-G4-1.051#20</strain>
    </source>
</reference>
<dbReference type="PROSITE" id="PS51189">
    <property type="entry name" value="FAT"/>
    <property type="match status" value="1"/>
</dbReference>
<feature type="coiled-coil region" evidence="11">
    <location>
        <begin position="3325"/>
        <end position="3356"/>
    </location>
</feature>
<dbReference type="PROSITE" id="PS51190">
    <property type="entry name" value="FATC"/>
    <property type="match status" value="1"/>
</dbReference>
<keyword evidence="4" id="KW-0808">Transferase</keyword>
<feature type="compositionally biased region" description="Basic and acidic residues" evidence="12">
    <location>
        <begin position="115"/>
        <end position="124"/>
    </location>
</feature>
<sequence length="3596" mass="406967">MSEKSIGAKSKPPDKQEATTDGNAPNSKEKVVNNLNENACGDKSEVPKISDKPKVFERKSEVRPNMKINTSSRNGKLKREDDKRSSYPVSRGSHSRGRHYEKSDSRTYQSSSYKSEAKRSDSTKAFTDDSRLSKYIRRVVRDGDKERRISTAKQLRDYLRTSDGVKSVYKVSEDAWTSLQDVFYERPSLCPREVKVEVAKCVGIIGGIMGHDSQRYFQWLFGQTNNMVDDDIRSLFIDALHETLRYDEKKQATGGLMPARKSVLYLQMVMANVQTLLENADTPDLLNSVVNVILHIAKNYPNVFTSHFRDTVDILVGWHIDSTQKDSLIEFTSNALIEFHRYWVNDISFSTTLLGQFLEDMEAYAEDLAYGCGDQTYPDEEVPIPEDCIIKIGALLKVFTTVVRSMGEEFSPSKQITREYITQILDRITKSVDTATRHYFSEYMVIEANTCILILIGQLRSEAVHSEEHLLPFLLYQIFTDRLVSYRFISSMLTVCQKVIETFGTQLPVNFVSQLFAPGSMLQKYRFCHSEQIIQQMLALYHDVMALKSVPLLEESFKYVVGDLQQAFNTLLQAAGATAEKRVITVNPYGDVVYTVTEAESVCIFNLCALAEIGNTKSNLIAMWALSPSIFDLASKHFSPLDEVVSEVYPAVQYALLNTLYSHCSRHGNFVSSSSLIMQTTRLDGSLMANVNPTTANNFTQILRLLAGLLSQVHASYDSRCLGLKWIADIIGSLQTNPQIFYSEEFTNVIRYITQLGHNSDFQISMSVCRCLQDVYKINSNLPINLIQSAVKLSVYKLSDVRPEVRDGYLSLLRVLPANVTTRLYSLLHLGGDNDQSISVQEGAEGVTAAWLARRAHINRIPNGEFHAVNFRQIMAYILHDTSPIQSGSWNWLEAMFYSCQDATHDHKMIETFRMSNFVDNNEAMLWFWATWESAQYCVLNRLRTPLGKPQETFTSIEGVLKMFAKELDKPAEERNDISKTDQKKGGAKSSDLSSHLRVHLLLQFMEHLEKLLYNAYEGCAVSMPMSPKTVRTFFRTNKGTCLEWLSRVRSSVIKIALHSGMPAMAIRQCHQLLQEMKDNNTLQGYDFEQTVLFLVKALVELKEGDAIMGVYNWCKEQTGKKFLWIKALVEKATGKYESAAKELKNVLKVMVSSDSEKADSPRDDLSKVEMIMPKKITGILSKQSPFPPPDSNIPVLKVHFVVTEIFDCYEKLYDWESVMEWQENVLQYRQDYSHLQAAFNSDVDLNYIRALSAFEDGDFGEVREKLELVPGASLSDLGVNNHNYSLWSCKEKLDLINKQFIRLATACQDPKSTANKTDISKCLSHVESLEESLLRVASLEWPLLSNQRALTHLCTTTVLRKQTEDKKSKMILLPLSEDDRMDADEHDITSFLHLQRLLDIQKQSAASEKMPGLTSQILKIQLSTASLARKQNNYKLAESVLLSQIDNLIKPNIENGRVAPENLLSALSTLQSNKKAVSQLEVLRVEREGAKLLHSMAQQKESIDILSSSIVGFICADLKQEKKDKELLESCSQLCGKSLLTLVKWLQLDYKNLSSIVTQGGQPEVEDSVLAGNLQLLMETEARASGQGMGLVMEENNISIADSAIVNETDSLIGRLLNLSTVECPTLSKAWFTLAGWCYKWGRKSVDNASHGSVELLSEEIEAVKIALPKGTSVEETGKVLNVLRQIHTVDNSEEDICEQEQGQYDDGAETTRRQLLSCCLSLQIASEECIESLLVIWRGIVHRVYHYYQLSAKAYFTYLQLNGKAKSEESNEDGNVIATLRLLRLLVKHAWELRNILESGLASTPTTPWKGIIPQLFSRLSHPELYVRQSISDLLCRVAHDAPHLIVYPAVVGSSTKMEDTDTKREGLLNQYLTKQMDEEEDEDKSQEEDSEEEDVTNTMLQNCLASIVEALSHNNPVMIREVKQLVHELRRITLLWDELWLGTLNQQHIDVNRKLQQLEAEVKKVMNNASLTKDEKMAIIKEKHRTIMKPTLYTLERLQEITSQEVETPHEQWFQENYGKLITMAMDRLRNPTNPNHPSSSWQPFKQLHSSLQSRAQKRSSLILKMDKISPKLQSLKSTVIAMPGLGMSGKVVTVESVSNTVQILPTKTKPKKLILLGSDGKRYPYLFKGLEDLHLDERIMQFLGIVNNMFVNDNRQEQQLFRARHYSVTPLGPRSGLIQWVDGATPLFSLYKRWQQRDALAQSIKNQSTSSASSTNQATTILRPSEIFYNQLTPALREKGITNLENRKEWPLSVLRSVLQDLIAETPGDLLARELWCSSTGSNEWWQITQSYARSTAVMSMIGYIIGLGDRHLDNVLVDLATGEVVHIDYNVCFEKGKGLRVPEKVPFRLTQNIETALGVTGIEGTFRISCEHVMKTMRKGRETLLTLLEAFVYDPLVDWTTGNEGGYAGAFYGGGGLSVLGAGGDNRQTKRDMEREITLSMFSIRMAEMKVPWIKNRDDLLRALPKLRVEVRRWCEAEDKHSAAVGNQESMKEVKRVVKEALNDPEHSLFSLHERYEEYAVVKANRDSVFEVLEKTINEFSHWQKLHKHVVESIQGAPFQKMCADVATPLNLGTTSFGPVTDFLQGAGQSQIVSQCEQLEGEMVGYLQLQRSHLHRAMDVLHTYATIISQFGTSFADQNRTGYYLMWLQEVLCDFTSEKCEDIVSQFHELYGRQGFSTTKTQLVLNTEARIQGIITDVNSRLIKLLERRSQENSETEYLERQILEQNKTVQAFVRENGMSGVSSLMAWVISALCALNKRYNQMEGAAAGAGDRLMDLTSRDGDWFLDELCSMSSNVMHYIDILKVNTSVQDLEHFSSLYLALTSTHSVYTALQDLNLNFRSIILPEAVKAIQAQNASVCSALQDLEKLFTDAGYSTETIIAQLESLHRNAIMGCENDNLEMMAVVKRMQTQYQEILAGSGEGDMSPGQMLLMGFNGLFTRLEDEFTGLMEAMDSLKVPEVWRKVDAVREGKAMQLSSFTSSTRHYLSSLFFVKRLQAMQTFFHMCTQYAANLQGIEGGNCYDDEQLSRPIKRFIAEYVRKQVIGFPSQVLGYMLCVFIDALGVNVTAEIELKDIGAESKVPLEDLRKKAVDVCLRNSQFQHMHFTQASTIVSALDSVWRRHDLARRLDSSLVVMKNCLHRSQLQLARVQWLHEDLFVTAGRQLSQMVMPNRATVMSEMRKSMQALASQETGLVNCYSHYIQLESSIIQRLKWAAGANPSLNLVLQQFDDASSLRKLLYEEERKKATEVVSLCQGILHLEALRTRTSEASASDTNFLSLINKCSETCMMMESTNSSVTETEILLMNTKGAGESQRIDRKWLEECRADIQSQTDMLRQEAEKLHKDVDAAQDAIKDEVTAIKTILTTHHKLMSDIRTILKSMSKLEEQDEGDSPVFNGIREYLCVYKNFSENLAMVLKLVLMEDMTKEGMTETDSMIETLLMQVPQIFDDLVNLAPPLISDEEESTDTPSESSFASALKKPLESKELSSPIRKPLHKETSLGSSPHINLMAKISSQSGKKLDKVSRDPRTGKAIQERNSYAVSVWRRVKMKLDGRDPDLNKRFSVAEQVEFVLKEARNLDNLSVLYEGWTPWV</sequence>
<dbReference type="InterPro" id="IPR050517">
    <property type="entry name" value="DDR_Repair_Kinase"/>
</dbReference>
<dbReference type="SUPFAM" id="SSF48371">
    <property type="entry name" value="ARM repeat"/>
    <property type="match status" value="1"/>
</dbReference>
<keyword evidence="3" id="KW-0723">Serine/threonine-protein kinase</keyword>
<evidence type="ECO:0000256" key="4">
    <source>
        <dbReference type="ARBA" id="ARBA00022679"/>
    </source>
</evidence>
<evidence type="ECO:0000256" key="3">
    <source>
        <dbReference type="ARBA" id="ARBA00022527"/>
    </source>
</evidence>
<dbReference type="SMART" id="SM01345">
    <property type="entry name" value="Rapamycin_bind"/>
    <property type="match status" value="1"/>
</dbReference>
<feature type="coiled-coil region" evidence="11">
    <location>
        <begin position="1944"/>
        <end position="1978"/>
    </location>
</feature>
<evidence type="ECO:0000256" key="9">
    <source>
        <dbReference type="ARBA" id="ARBA00047899"/>
    </source>
</evidence>
<dbReference type="InterPro" id="IPR003152">
    <property type="entry name" value="FATC_dom"/>
</dbReference>
<dbReference type="PROSITE" id="PS00916">
    <property type="entry name" value="PI3_4_KINASE_2"/>
    <property type="match status" value="1"/>
</dbReference>
<dbReference type="FunCoup" id="K1QQ53">
    <property type="interactions" value="1212"/>
</dbReference>
<dbReference type="EMBL" id="JH818313">
    <property type="protein sequence ID" value="EKC30990.1"/>
    <property type="molecule type" value="Genomic_DNA"/>
</dbReference>
<proteinExistence type="inferred from homology"/>
<dbReference type="FunFam" id="3.30.1010.10:FF:000010">
    <property type="entry name" value="serine/threonine-protein kinase SMG1 isoform X1"/>
    <property type="match status" value="1"/>
</dbReference>
<dbReference type="InterPro" id="IPR018936">
    <property type="entry name" value="PI3/4_kinase_CS"/>
</dbReference>
<comment type="similarity">
    <text evidence="1">Belongs to the PI3/PI4-kinase family.</text>
</comment>
<dbReference type="SMART" id="SM01343">
    <property type="entry name" value="FATC"/>
    <property type="match status" value="1"/>
</dbReference>
<dbReference type="InterPro" id="IPR011009">
    <property type="entry name" value="Kinase-like_dom_sf"/>
</dbReference>
<dbReference type="InParanoid" id="K1QQ53"/>
<dbReference type="HOGENOM" id="CLU_000316_0_0_1"/>
<evidence type="ECO:0000313" key="13">
    <source>
        <dbReference type="EMBL" id="EKC30990.1"/>
    </source>
</evidence>
<evidence type="ECO:0000256" key="10">
    <source>
        <dbReference type="ARBA" id="ARBA00048679"/>
    </source>
</evidence>
<comment type="catalytic activity">
    <reaction evidence="9">
        <text>L-threonyl-[protein] + ATP = O-phospho-L-threonyl-[protein] + ADP + H(+)</text>
        <dbReference type="Rhea" id="RHEA:46608"/>
        <dbReference type="Rhea" id="RHEA-COMP:11060"/>
        <dbReference type="Rhea" id="RHEA-COMP:11605"/>
        <dbReference type="ChEBI" id="CHEBI:15378"/>
        <dbReference type="ChEBI" id="CHEBI:30013"/>
        <dbReference type="ChEBI" id="CHEBI:30616"/>
        <dbReference type="ChEBI" id="CHEBI:61977"/>
        <dbReference type="ChEBI" id="CHEBI:456216"/>
        <dbReference type="EC" id="2.7.11.1"/>
    </reaction>
</comment>
<dbReference type="InterPro" id="IPR039414">
    <property type="entry name" value="SMG1_PIKKc"/>
</dbReference>
<keyword evidence="11" id="KW-0175">Coiled coil</keyword>
<keyword evidence="7" id="KW-0067">ATP-binding</keyword>
<evidence type="ECO:0000256" key="6">
    <source>
        <dbReference type="ARBA" id="ARBA00022777"/>
    </source>
</evidence>
<dbReference type="Pfam" id="PF00454">
    <property type="entry name" value="PI3_PI4_kinase"/>
    <property type="match status" value="1"/>
</dbReference>
<dbReference type="CDD" id="cd05170">
    <property type="entry name" value="PIKKc_SMG1"/>
    <property type="match status" value="1"/>
</dbReference>
<dbReference type="PANTHER" id="PTHR11139">
    <property type="entry name" value="ATAXIA TELANGIECTASIA MUTATED ATM -RELATED"/>
    <property type="match status" value="1"/>
</dbReference>
<dbReference type="Gene3D" id="3.30.1010.10">
    <property type="entry name" value="Phosphatidylinositol 3-kinase Catalytic Subunit, Chain A, domain 4"/>
    <property type="match status" value="1"/>
</dbReference>
<organism evidence="13">
    <name type="scientific">Magallana gigas</name>
    <name type="common">Pacific oyster</name>
    <name type="synonym">Crassostrea gigas</name>
    <dbReference type="NCBI Taxonomy" id="29159"/>
    <lineage>
        <taxon>Eukaryota</taxon>
        <taxon>Metazoa</taxon>
        <taxon>Spiralia</taxon>
        <taxon>Lophotrochozoa</taxon>
        <taxon>Mollusca</taxon>
        <taxon>Bivalvia</taxon>
        <taxon>Autobranchia</taxon>
        <taxon>Pteriomorphia</taxon>
        <taxon>Ostreida</taxon>
        <taxon>Ostreoidea</taxon>
        <taxon>Ostreidae</taxon>
        <taxon>Magallana</taxon>
    </lineage>
</organism>
<dbReference type="InterPro" id="IPR014009">
    <property type="entry name" value="PIK_FAT"/>
</dbReference>
<evidence type="ECO:0000256" key="5">
    <source>
        <dbReference type="ARBA" id="ARBA00022741"/>
    </source>
</evidence>
<dbReference type="EC" id="2.7.11.1" evidence="2"/>
<dbReference type="FunFam" id="1.10.1070.11:FF:000008">
    <property type="entry name" value="serine/threonine-protein kinase SMG1 isoform X2"/>
    <property type="match status" value="1"/>
</dbReference>
<name>K1QQ53_MAGGI</name>
<accession>K1QQ53</accession>
<feature type="region of interest" description="Disordered" evidence="12">
    <location>
        <begin position="3463"/>
        <end position="3506"/>
    </location>
</feature>
<dbReference type="Pfam" id="PF02260">
    <property type="entry name" value="FATC"/>
    <property type="match status" value="1"/>
</dbReference>
<gene>
    <name evidence="13" type="ORF">CGI_10024989</name>
</gene>
<dbReference type="GO" id="GO:0005524">
    <property type="term" value="F:ATP binding"/>
    <property type="evidence" value="ECO:0007669"/>
    <property type="project" value="UniProtKB-KW"/>
</dbReference>
<feature type="region of interest" description="Disordered" evidence="12">
    <location>
        <begin position="972"/>
        <end position="991"/>
    </location>
</feature>
<feature type="compositionally biased region" description="Basic and acidic residues" evidence="12">
    <location>
        <begin position="972"/>
        <end position="985"/>
    </location>
</feature>
<feature type="region of interest" description="Disordered" evidence="12">
    <location>
        <begin position="1876"/>
        <end position="1899"/>
    </location>
</feature>
<dbReference type="InterPro" id="IPR016024">
    <property type="entry name" value="ARM-type_fold"/>
</dbReference>
<feature type="compositionally biased region" description="Basic and acidic residues" evidence="12">
    <location>
        <begin position="40"/>
        <end position="64"/>
    </location>
</feature>
<dbReference type="InterPro" id="IPR031559">
    <property type="entry name" value="SMG1"/>
</dbReference>
<dbReference type="GO" id="GO:0005634">
    <property type="term" value="C:nucleus"/>
    <property type="evidence" value="ECO:0007669"/>
    <property type="project" value="TreeGrafter"/>
</dbReference>
<dbReference type="GO" id="GO:0000184">
    <property type="term" value="P:nuclear-transcribed mRNA catabolic process, nonsense-mediated decay"/>
    <property type="evidence" value="ECO:0007669"/>
    <property type="project" value="UniProtKB-KW"/>
</dbReference>
<feature type="compositionally biased region" description="Acidic residues" evidence="12">
    <location>
        <begin position="1880"/>
        <end position="1898"/>
    </location>
</feature>
<keyword evidence="5" id="KW-0547">Nucleotide-binding</keyword>